<name>A0A371BHJ7_9SPHN</name>
<sequence length="163" mass="17587">MTELLSLDQIPHEQTEALLDAAFGTDRRGRTAYLLRCGSTAIPELSFAITDNGALVGTIQCWPVQIGGAKLVLVGPVAVLPERQGQGIGHRLMYASLDATARLGEPAMVMIGDPEYYERFGFTAAETSGWLLPGPWEPRRLLARNVGGHSLPETGMLERADAL</sequence>
<dbReference type="OrthoDB" id="9815099at2"/>
<feature type="domain" description="N-acetyltransferase" evidence="1">
    <location>
        <begin position="2"/>
        <end position="143"/>
    </location>
</feature>
<dbReference type="PROSITE" id="PS51186">
    <property type="entry name" value="GNAT"/>
    <property type="match status" value="1"/>
</dbReference>
<evidence type="ECO:0000313" key="2">
    <source>
        <dbReference type="EMBL" id="RDV07056.1"/>
    </source>
</evidence>
<dbReference type="GO" id="GO:0016747">
    <property type="term" value="F:acyltransferase activity, transferring groups other than amino-acyl groups"/>
    <property type="evidence" value="ECO:0007669"/>
    <property type="project" value="InterPro"/>
</dbReference>
<dbReference type="RefSeq" id="WP_115548602.1">
    <property type="nucleotide sequence ID" value="NZ_QRGP01000001.1"/>
</dbReference>
<dbReference type="Pfam" id="PF13508">
    <property type="entry name" value="Acetyltransf_7"/>
    <property type="match status" value="1"/>
</dbReference>
<keyword evidence="3" id="KW-1185">Reference proteome</keyword>
<evidence type="ECO:0000313" key="3">
    <source>
        <dbReference type="Proteomes" id="UP000263833"/>
    </source>
</evidence>
<dbReference type="EMBL" id="QRGP01000001">
    <property type="protein sequence ID" value="RDV07056.1"/>
    <property type="molecule type" value="Genomic_DNA"/>
</dbReference>
<accession>A0A371BHJ7</accession>
<keyword evidence="2" id="KW-0808">Transferase</keyword>
<dbReference type="CDD" id="cd04301">
    <property type="entry name" value="NAT_SF"/>
    <property type="match status" value="1"/>
</dbReference>
<reference evidence="3" key="1">
    <citation type="submission" date="2018-08" db="EMBL/GenBank/DDBJ databases">
        <authorList>
            <person name="Kim S.-J."/>
            <person name="Jung G.-Y."/>
        </authorList>
    </citation>
    <scope>NUCLEOTIDE SEQUENCE [LARGE SCALE GENOMIC DNA]</scope>
    <source>
        <strain evidence="3">GY_G</strain>
    </source>
</reference>
<comment type="caution">
    <text evidence="2">The sequence shown here is derived from an EMBL/GenBank/DDBJ whole genome shotgun (WGS) entry which is preliminary data.</text>
</comment>
<protein>
    <submittedName>
        <fullName evidence="2">N-acetyltransferase</fullName>
    </submittedName>
</protein>
<dbReference type="InterPro" id="IPR016181">
    <property type="entry name" value="Acyl_CoA_acyltransferase"/>
</dbReference>
<dbReference type="InterPro" id="IPR000182">
    <property type="entry name" value="GNAT_dom"/>
</dbReference>
<gene>
    <name evidence="2" type="ORF">DXH95_06650</name>
</gene>
<dbReference type="Proteomes" id="UP000263833">
    <property type="component" value="Unassembled WGS sequence"/>
</dbReference>
<evidence type="ECO:0000259" key="1">
    <source>
        <dbReference type="PROSITE" id="PS51186"/>
    </source>
</evidence>
<organism evidence="2 3">
    <name type="scientific">Sphingorhabdus pulchriflava</name>
    <dbReference type="NCBI Taxonomy" id="2292257"/>
    <lineage>
        <taxon>Bacteria</taxon>
        <taxon>Pseudomonadati</taxon>
        <taxon>Pseudomonadota</taxon>
        <taxon>Alphaproteobacteria</taxon>
        <taxon>Sphingomonadales</taxon>
        <taxon>Sphingomonadaceae</taxon>
        <taxon>Sphingorhabdus</taxon>
    </lineage>
</organism>
<dbReference type="SUPFAM" id="SSF55729">
    <property type="entry name" value="Acyl-CoA N-acyltransferases (Nat)"/>
    <property type="match status" value="1"/>
</dbReference>
<dbReference type="AlphaFoldDB" id="A0A371BHJ7"/>
<dbReference type="Gene3D" id="3.40.630.30">
    <property type="match status" value="1"/>
</dbReference>
<proteinExistence type="predicted"/>